<sequence length="91" mass="10285">MSRERLYPPDWLNTDTAAYMVSMSVDTFNRRVDDGTFPKPVVLGGKRLWHRGRLSESLDRLDPAYGSDDDPIMAAILAKSKERESARAKKG</sequence>
<dbReference type="EMBL" id="JBEPMM010000027">
    <property type="protein sequence ID" value="MET3695390.1"/>
    <property type="molecule type" value="Genomic_DNA"/>
</dbReference>
<comment type="caution">
    <text evidence="1">The sequence shown here is derived from an EMBL/GenBank/DDBJ whole genome shotgun (WGS) entry which is preliminary data.</text>
</comment>
<gene>
    <name evidence="1" type="ORF">ABID43_004958</name>
</gene>
<accession>A0ABV2LEY9</accession>
<evidence type="ECO:0008006" key="3">
    <source>
        <dbReference type="Google" id="ProtNLM"/>
    </source>
</evidence>
<dbReference type="RefSeq" id="WP_238279319.1">
    <property type="nucleotide sequence ID" value="NZ_BPQL01000055.1"/>
</dbReference>
<organism evidence="1 2">
    <name type="scientific">Methylobacterium goesingense</name>
    <dbReference type="NCBI Taxonomy" id="243690"/>
    <lineage>
        <taxon>Bacteria</taxon>
        <taxon>Pseudomonadati</taxon>
        <taxon>Pseudomonadota</taxon>
        <taxon>Alphaproteobacteria</taxon>
        <taxon>Hyphomicrobiales</taxon>
        <taxon>Methylobacteriaceae</taxon>
        <taxon>Methylobacterium</taxon>
    </lineage>
</organism>
<dbReference type="Proteomes" id="UP001549145">
    <property type="component" value="Unassembled WGS sequence"/>
</dbReference>
<proteinExistence type="predicted"/>
<reference evidence="1 2" key="1">
    <citation type="submission" date="2024-06" db="EMBL/GenBank/DDBJ databases">
        <title>Genomic Encyclopedia of Type Strains, Phase IV (KMG-IV): sequencing the most valuable type-strain genomes for metagenomic binning, comparative biology and taxonomic classification.</title>
        <authorList>
            <person name="Goeker M."/>
        </authorList>
    </citation>
    <scope>NUCLEOTIDE SEQUENCE [LARGE SCALE GENOMIC DNA]</scope>
    <source>
        <strain evidence="1 2">DSM 21331</strain>
    </source>
</reference>
<name>A0ABV2LEY9_9HYPH</name>
<evidence type="ECO:0000313" key="1">
    <source>
        <dbReference type="EMBL" id="MET3695390.1"/>
    </source>
</evidence>
<protein>
    <recommendedName>
        <fullName evidence="3">DNA-binding protein</fullName>
    </recommendedName>
</protein>
<keyword evidence="2" id="KW-1185">Reference proteome</keyword>
<evidence type="ECO:0000313" key="2">
    <source>
        <dbReference type="Proteomes" id="UP001549145"/>
    </source>
</evidence>